<evidence type="ECO:0000256" key="1">
    <source>
        <dbReference type="SAM" id="Coils"/>
    </source>
</evidence>
<accession>A0A3P1T3Z8</accession>
<sequence>MDPNNPTEAIATESIPPTKTAEEKAPAFEPITSQEQLNAVLADRLKRERAKYGDYSDLKAKAARLDEIEQAAKSDLEKATEANAKLTAELEALKLNQLRTEIAVSKGLDPASARFLTGTTQEQIEADADDLVRLAGVTQKTTHPTSKLAGQAPRVGGDAEERNFVQSLGQFF</sequence>
<feature type="coiled-coil region" evidence="1">
    <location>
        <begin position="65"/>
        <end position="96"/>
    </location>
</feature>
<dbReference type="EMBL" id="RQZG01000025">
    <property type="protein sequence ID" value="RRD03223.1"/>
    <property type="molecule type" value="Genomic_DNA"/>
</dbReference>
<evidence type="ECO:0008006" key="5">
    <source>
        <dbReference type="Google" id="ProtNLM"/>
    </source>
</evidence>
<reference evidence="3 4" key="1">
    <citation type="submission" date="2018-11" db="EMBL/GenBank/DDBJ databases">
        <title>Genomes From Bacteria Associated with the Canine Oral Cavity: a Test Case for Automated Genome-Based Taxonomic Assignment.</title>
        <authorList>
            <person name="Coil D.A."/>
            <person name="Jospin G."/>
            <person name="Darling A.E."/>
            <person name="Wallis C."/>
            <person name="Davis I.J."/>
            <person name="Harris S."/>
            <person name="Eisen J.A."/>
            <person name="Holcombe L.J."/>
            <person name="O'Flynn C."/>
        </authorList>
    </citation>
    <scope>NUCLEOTIDE SEQUENCE [LARGE SCALE GENOMIC DNA]</scope>
    <source>
        <strain evidence="3 4">OH887_COT-365</strain>
    </source>
</reference>
<comment type="caution">
    <text evidence="3">The sequence shown here is derived from an EMBL/GenBank/DDBJ whole genome shotgun (WGS) entry which is preliminary data.</text>
</comment>
<feature type="region of interest" description="Disordered" evidence="2">
    <location>
        <begin position="1"/>
        <end position="29"/>
    </location>
</feature>
<proteinExistence type="predicted"/>
<gene>
    <name evidence="3" type="ORF">EII34_15060</name>
</gene>
<dbReference type="RefSeq" id="WP_124845991.1">
    <property type="nucleotide sequence ID" value="NZ_RQZG01000025.1"/>
</dbReference>
<dbReference type="OrthoDB" id="5125705at2"/>
<evidence type="ECO:0000313" key="3">
    <source>
        <dbReference type="EMBL" id="RRD03223.1"/>
    </source>
</evidence>
<organism evidence="3 4">
    <name type="scientific">Arachnia propionica</name>
    <dbReference type="NCBI Taxonomy" id="1750"/>
    <lineage>
        <taxon>Bacteria</taxon>
        <taxon>Bacillati</taxon>
        <taxon>Actinomycetota</taxon>
        <taxon>Actinomycetes</taxon>
        <taxon>Propionibacteriales</taxon>
        <taxon>Propionibacteriaceae</taxon>
        <taxon>Arachnia</taxon>
    </lineage>
</organism>
<dbReference type="Proteomes" id="UP000280819">
    <property type="component" value="Unassembled WGS sequence"/>
</dbReference>
<name>A0A3P1T3Z8_9ACTN</name>
<protein>
    <recommendedName>
        <fullName evidence="5">Scaffolding protein</fullName>
    </recommendedName>
</protein>
<evidence type="ECO:0000313" key="4">
    <source>
        <dbReference type="Proteomes" id="UP000280819"/>
    </source>
</evidence>
<evidence type="ECO:0000256" key="2">
    <source>
        <dbReference type="SAM" id="MobiDB-lite"/>
    </source>
</evidence>
<dbReference type="AlphaFoldDB" id="A0A3P1T3Z8"/>
<keyword evidence="1" id="KW-0175">Coiled coil</keyword>